<dbReference type="EC" id="2.1.1.-" evidence="1"/>
<reference evidence="2" key="1">
    <citation type="journal article" date="2019" name="Int. J. Syst. Evol. Microbiol.">
        <title>The Global Catalogue of Microorganisms (GCM) 10K type strain sequencing project: providing services to taxonomists for standard genome sequencing and annotation.</title>
        <authorList>
            <consortium name="The Broad Institute Genomics Platform"/>
            <consortium name="The Broad Institute Genome Sequencing Center for Infectious Disease"/>
            <person name="Wu L."/>
            <person name="Ma J."/>
        </authorList>
    </citation>
    <scope>NUCLEOTIDE SEQUENCE [LARGE SCALE GENOMIC DNA]</scope>
    <source>
        <strain evidence="2">CCUG 56401</strain>
    </source>
</reference>
<evidence type="ECO:0000313" key="1">
    <source>
        <dbReference type="EMBL" id="MFD0920820.1"/>
    </source>
</evidence>
<dbReference type="RefSeq" id="WP_345600341.1">
    <property type="nucleotide sequence ID" value="NZ_BAABLT010000006.1"/>
</dbReference>
<evidence type="ECO:0000313" key="2">
    <source>
        <dbReference type="Proteomes" id="UP001597018"/>
    </source>
</evidence>
<sequence>MNHDAELAAQVANADFDRANIARMYDYHLGGSANFAIDRETAEQALKIAPTERDYCFANRAFLGRAVRHLVTEVGIDQFLDLGSGVPTVGNVHEIAHEHNPRARVAYVDWEAIACYHARHLLGPDEDRVSVTEADVCDPDTVLNAPGVAGLLDFSRPIAVLAFGILDIIPSTDGASLVTAYRDACVPGSALAVSNNAQLARTDEEVAGLRFLLSTTSTPQLHLRTPEEVAALLPGYTLIEPGVVPAAQWRPDRPVSDEEARRGNVYGAVGLLPHRA</sequence>
<protein>
    <submittedName>
        <fullName evidence="1">SAM-dependent methyltransferase</fullName>
        <ecNumber evidence="1">2.1.1.-</ecNumber>
    </submittedName>
</protein>
<gene>
    <name evidence="1" type="ORF">ACFQ16_13790</name>
</gene>
<dbReference type="InterPro" id="IPR029063">
    <property type="entry name" value="SAM-dependent_MTases_sf"/>
</dbReference>
<dbReference type="EMBL" id="JBHTIW010000008">
    <property type="protein sequence ID" value="MFD0920820.1"/>
    <property type="molecule type" value="Genomic_DNA"/>
</dbReference>
<dbReference type="Pfam" id="PF04672">
    <property type="entry name" value="Methyltransf_19"/>
    <property type="match status" value="1"/>
</dbReference>
<accession>A0ABW3FUB3</accession>
<proteinExistence type="predicted"/>
<dbReference type="GO" id="GO:0008168">
    <property type="term" value="F:methyltransferase activity"/>
    <property type="evidence" value="ECO:0007669"/>
    <property type="project" value="UniProtKB-KW"/>
</dbReference>
<dbReference type="PIRSF" id="PIRSF017393">
    <property type="entry name" value="MTase_SAV2177"/>
    <property type="match status" value="1"/>
</dbReference>
<dbReference type="Gene3D" id="3.40.50.150">
    <property type="entry name" value="Vaccinia Virus protein VP39"/>
    <property type="match status" value="1"/>
</dbReference>
<keyword evidence="2" id="KW-1185">Reference proteome</keyword>
<dbReference type="SUPFAM" id="SSF53335">
    <property type="entry name" value="S-adenosyl-L-methionine-dependent methyltransferases"/>
    <property type="match status" value="1"/>
</dbReference>
<dbReference type="Proteomes" id="UP001597018">
    <property type="component" value="Unassembled WGS sequence"/>
</dbReference>
<keyword evidence="1" id="KW-0489">Methyltransferase</keyword>
<keyword evidence="1" id="KW-0808">Transferase</keyword>
<dbReference type="InterPro" id="IPR006764">
    <property type="entry name" value="SAM_dep_MeTrfase_SAV2177_type"/>
</dbReference>
<name>A0ABW3FUB3_9PSEU</name>
<organism evidence="1 2">
    <name type="scientific">Saccharopolyspora rosea</name>
    <dbReference type="NCBI Taxonomy" id="524884"/>
    <lineage>
        <taxon>Bacteria</taxon>
        <taxon>Bacillati</taxon>
        <taxon>Actinomycetota</taxon>
        <taxon>Actinomycetes</taxon>
        <taxon>Pseudonocardiales</taxon>
        <taxon>Pseudonocardiaceae</taxon>
        <taxon>Saccharopolyspora</taxon>
    </lineage>
</organism>
<dbReference type="GO" id="GO:0032259">
    <property type="term" value="P:methylation"/>
    <property type="evidence" value="ECO:0007669"/>
    <property type="project" value="UniProtKB-KW"/>
</dbReference>
<comment type="caution">
    <text evidence="1">The sequence shown here is derived from an EMBL/GenBank/DDBJ whole genome shotgun (WGS) entry which is preliminary data.</text>
</comment>